<evidence type="ECO:0000256" key="2">
    <source>
        <dbReference type="ARBA" id="ARBA00023315"/>
    </source>
</evidence>
<dbReference type="OrthoDB" id="9799092at2"/>
<dbReference type="InterPro" id="IPR000182">
    <property type="entry name" value="GNAT_dom"/>
</dbReference>
<name>A0A0W7X5Y5_9ACTN</name>
<keyword evidence="5" id="KW-1185">Reference proteome</keyword>
<dbReference type="InterPro" id="IPR016181">
    <property type="entry name" value="Acyl_CoA_acyltransferase"/>
</dbReference>
<keyword evidence="2" id="KW-0012">Acyltransferase</keyword>
<dbReference type="SUPFAM" id="SSF55729">
    <property type="entry name" value="Acyl-CoA N-acyltransferases (Nat)"/>
    <property type="match status" value="1"/>
</dbReference>
<dbReference type="EMBL" id="LOCL01000032">
    <property type="protein sequence ID" value="KUF18114.1"/>
    <property type="molecule type" value="Genomic_DNA"/>
</dbReference>
<evidence type="ECO:0000256" key="1">
    <source>
        <dbReference type="ARBA" id="ARBA00022679"/>
    </source>
</evidence>
<organism evidence="4 5">
    <name type="scientific">Streptomyces silvensis</name>
    <dbReference type="NCBI Taxonomy" id="1765722"/>
    <lineage>
        <taxon>Bacteria</taxon>
        <taxon>Bacillati</taxon>
        <taxon>Actinomycetota</taxon>
        <taxon>Actinomycetes</taxon>
        <taxon>Kitasatosporales</taxon>
        <taxon>Streptomycetaceae</taxon>
        <taxon>Streptomyces</taxon>
    </lineage>
</organism>
<dbReference type="AlphaFoldDB" id="A0A0W7X5Y5"/>
<dbReference type="Gene3D" id="3.40.630.30">
    <property type="match status" value="1"/>
</dbReference>
<keyword evidence="1" id="KW-0808">Transferase</keyword>
<proteinExistence type="predicted"/>
<dbReference type="InterPro" id="IPR050832">
    <property type="entry name" value="Bact_Acetyltransf"/>
</dbReference>
<evidence type="ECO:0000313" key="5">
    <source>
        <dbReference type="Proteomes" id="UP000054804"/>
    </source>
</evidence>
<evidence type="ECO:0000259" key="3">
    <source>
        <dbReference type="PROSITE" id="PS51186"/>
    </source>
</evidence>
<comment type="caution">
    <text evidence="4">The sequence shown here is derived from an EMBL/GenBank/DDBJ whole genome shotgun (WGS) entry which is preliminary data.</text>
</comment>
<dbReference type="STRING" id="1765722.AT728_21085"/>
<dbReference type="RefSeq" id="WP_058847892.1">
    <property type="nucleotide sequence ID" value="NZ_LOCL01000032.1"/>
</dbReference>
<sequence>MTGPDAGTGLEAGPLSKDRVPAWLELLGAVERADRAGEHIDAEELNEALSDPKLDLEQDTLGLWEGPRLVAYAVVHTPHGALDVARFQGDAAVHPERRRRGVGSRLVAWMEERATARHAALPDLSALPGELLLDGRTKDEGLRHLAEGCGYTPCRWWFEMKHPLTGDAPPARPAPEGTRVVPFDSVYDEATRLAHNDAFRDHWNFAPFDRTDWNTWVTGAGSFRPAMSRLLVTDTGGPGGTARDGARGTPPVDEVAAYLLAEESEADTAATGRRDCHVGYLGTRRAHRGRGAAPALLTELLRAARAAGYDTASLTVDTVNPSGALGFYEGAGFVVDRESVTYARPLGTDRTS</sequence>
<feature type="domain" description="N-acetyltransferase" evidence="3">
    <location>
        <begin position="200"/>
        <end position="351"/>
    </location>
</feature>
<dbReference type="Pfam" id="PF00583">
    <property type="entry name" value="Acetyltransf_1"/>
    <property type="match status" value="2"/>
</dbReference>
<evidence type="ECO:0000313" key="4">
    <source>
        <dbReference type="EMBL" id="KUF18114.1"/>
    </source>
</evidence>
<dbReference type="Proteomes" id="UP000054804">
    <property type="component" value="Unassembled WGS sequence"/>
</dbReference>
<gene>
    <name evidence="4" type="ORF">AT728_21085</name>
</gene>
<accession>A0A0W7X5Y5</accession>
<dbReference type="PANTHER" id="PTHR43877">
    <property type="entry name" value="AMINOALKYLPHOSPHONATE N-ACETYLTRANSFERASE-RELATED-RELATED"/>
    <property type="match status" value="1"/>
</dbReference>
<dbReference type="CDD" id="cd04301">
    <property type="entry name" value="NAT_SF"/>
    <property type="match status" value="2"/>
</dbReference>
<dbReference type="PROSITE" id="PS51186">
    <property type="entry name" value="GNAT"/>
    <property type="match status" value="2"/>
</dbReference>
<dbReference type="GO" id="GO:0016747">
    <property type="term" value="F:acyltransferase activity, transferring groups other than amino-acyl groups"/>
    <property type="evidence" value="ECO:0007669"/>
    <property type="project" value="InterPro"/>
</dbReference>
<feature type="domain" description="N-acetyltransferase" evidence="3">
    <location>
        <begin position="10"/>
        <end position="165"/>
    </location>
</feature>
<protein>
    <recommendedName>
        <fullName evidence="3">N-acetyltransferase domain-containing protein</fullName>
    </recommendedName>
</protein>
<reference evidence="4 5" key="1">
    <citation type="submission" date="2015-12" db="EMBL/GenBank/DDBJ databases">
        <title>Draft genome sequence of Streptomyces silvensis ATCC 53525, a producer of novel hormone antagonists.</title>
        <authorList>
            <person name="Johnston C.W."/>
            <person name="Li Y."/>
            <person name="Magarvey N.A."/>
        </authorList>
    </citation>
    <scope>NUCLEOTIDE SEQUENCE [LARGE SCALE GENOMIC DNA]</scope>
    <source>
        <strain evidence="4 5">ATCC 53525</strain>
    </source>
</reference>